<name>A0A4U0F9R1_9BACL</name>
<gene>
    <name evidence="4" type="ORF">E5161_16985</name>
</gene>
<dbReference type="Gene3D" id="1.10.10.2520">
    <property type="entry name" value="Cell wall hydrolase SleB, domain 1"/>
    <property type="match status" value="1"/>
</dbReference>
<evidence type="ECO:0000313" key="4">
    <source>
        <dbReference type="EMBL" id="TJY40834.1"/>
    </source>
</evidence>
<dbReference type="Pfam" id="PF07486">
    <property type="entry name" value="Hydrolase_2"/>
    <property type="match status" value="1"/>
</dbReference>
<dbReference type="SUPFAM" id="SSF47090">
    <property type="entry name" value="PGBD-like"/>
    <property type="match status" value="1"/>
</dbReference>
<feature type="domain" description="Cell wall hydrolase SleB" evidence="3">
    <location>
        <begin position="115"/>
        <end position="217"/>
    </location>
</feature>
<comment type="caution">
    <text evidence="4">The sequence shown here is derived from an EMBL/GenBank/DDBJ whole genome shotgun (WGS) entry which is preliminary data.</text>
</comment>
<dbReference type="InterPro" id="IPR002477">
    <property type="entry name" value="Peptidoglycan-bd-like"/>
</dbReference>
<dbReference type="RefSeq" id="WP_136779030.1">
    <property type="nucleotide sequence ID" value="NZ_SUPK01000008.1"/>
</dbReference>
<feature type="chain" id="PRO_5038666666" evidence="1">
    <location>
        <begin position="20"/>
        <end position="219"/>
    </location>
</feature>
<sequence>MYRILTLFTLLMLIAAATAAHEAAAKNPPVLKQGSKGAEVGNLQFRLHTLGYLKVNPTAHYGALTRKAVQQFQKANRLPSTGVTDLKTWKKLKRKSLSKKEVILLARVIHAEARGETYKGQVAVGAVVLNRLQSPSFPKTLQGVIMQRNAFTAVQDGQIKLKPSATAYQAAKAAVKGDDPTGNALYYCNPAISKSKWFKNRLATKKIAIKKIGNHVFTV</sequence>
<dbReference type="Pfam" id="PF01471">
    <property type="entry name" value="PG_binding_1"/>
    <property type="match status" value="1"/>
</dbReference>
<keyword evidence="1" id="KW-0732">Signal</keyword>
<reference evidence="4 5" key="1">
    <citation type="submission" date="2019-04" db="EMBL/GenBank/DDBJ databases">
        <title>Cohnella sp. nov., isolated from soil.</title>
        <authorList>
            <person name="Kim W."/>
        </authorList>
    </citation>
    <scope>NUCLEOTIDE SEQUENCE [LARGE SCALE GENOMIC DNA]</scope>
    <source>
        <strain evidence="4 5">CAU 1483</strain>
    </source>
</reference>
<feature type="signal peptide" evidence="1">
    <location>
        <begin position="1"/>
        <end position="19"/>
    </location>
</feature>
<dbReference type="Gene3D" id="6.20.240.60">
    <property type="match status" value="1"/>
</dbReference>
<accession>A0A4U0F9R1</accession>
<evidence type="ECO:0000259" key="3">
    <source>
        <dbReference type="Pfam" id="PF07486"/>
    </source>
</evidence>
<organism evidence="4 5">
    <name type="scientific">Cohnella pontilimi</name>
    <dbReference type="NCBI Taxonomy" id="2564100"/>
    <lineage>
        <taxon>Bacteria</taxon>
        <taxon>Bacillati</taxon>
        <taxon>Bacillota</taxon>
        <taxon>Bacilli</taxon>
        <taxon>Bacillales</taxon>
        <taxon>Paenibacillaceae</taxon>
        <taxon>Cohnella</taxon>
    </lineage>
</organism>
<proteinExistence type="predicted"/>
<evidence type="ECO:0000259" key="2">
    <source>
        <dbReference type="Pfam" id="PF01471"/>
    </source>
</evidence>
<dbReference type="OrthoDB" id="9785345at2"/>
<dbReference type="GO" id="GO:0016787">
    <property type="term" value="F:hydrolase activity"/>
    <property type="evidence" value="ECO:0007669"/>
    <property type="project" value="InterPro"/>
</dbReference>
<dbReference type="InterPro" id="IPR042047">
    <property type="entry name" value="SleB_dom1"/>
</dbReference>
<dbReference type="Proteomes" id="UP000309673">
    <property type="component" value="Unassembled WGS sequence"/>
</dbReference>
<dbReference type="InterPro" id="IPR036366">
    <property type="entry name" value="PGBDSf"/>
</dbReference>
<evidence type="ECO:0000313" key="5">
    <source>
        <dbReference type="Proteomes" id="UP000309673"/>
    </source>
</evidence>
<keyword evidence="5" id="KW-1185">Reference proteome</keyword>
<protein>
    <submittedName>
        <fullName evidence="4">Spore cortex-lytic enzyme</fullName>
    </submittedName>
</protein>
<feature type="domain" description="Peptidoglycan binding-like" evidence="2">
    <location>
        <begin position="37"/>
        <end position="92"/>
    </location>
</feature>
<evidence type="ECO:0000256" key="1">
    <source>
        <dbReference type="SAM" id="SignalP"/>
    </source>
</evidence>
<dbReference type="AlphaFoldDB" id="A0A4U0F9R1"/>
<dbReference type="EMBL" id="SUPK01000008">
    <property type="protein sequence ID" value="TJY40834.1"/>
    <property type="molecule type" value="Genomic_DNA"/>
</dbReference>
<dbReference type="Gene3D" id="1.10.101.10">
    <property type="entry name" value="PGBD-like superfamily/PGBD"/>
    <property type="match status" value="1"/>
</dbReference>
<dbReference type="InterPro" id="IPR036365">
    <property type="entry name" value="PGBD-like_sf"/>
</dbReference>
<dbReference type="InterPro" id="IPR011105">
    <property type="entry name" value="Cell_wall_hydrolase_SleB"/>
</dbReference>